<dbReference type="EMBL" id="LOHZ01000033">
    <property type="protein sequence ID" value="KYO65536.1"/>
    <property type="molecule type" value="Genomic_DNA"/>
</dbReference>
<feature type="transmembrane region" description="Helical" evidence="1">
    <location>
        <begin position="118"/>
        <end position="138"/>
    </location>
</feature>
<keyword evidence="3" id="KW-1185">Reference proteome</keyword>
<dbReference type="Pfam" id="PF13346">
    <property type="entry name" value="ABC2_membrane_5"/>
    <property type="match status" value="1"/>
</dbReference>
<evidence type="ECO:0000256" key="1">
    <source>
        <dbReference type="SAM" id="Phobius"/>
    </source>
</evidence>
<organism evidence="2 3">
    <name type="scientific">Thermovenabulum gondwanense</name>
    <dbReference type="NCBI Taxonomy" id="520767"/>
    <lineage>
        <taxon>Bacteria</taxon>
        <taxon>Bacillati</taxon>
        <taxon>Bacillota</taxon>
        <taxon>Clostridia</taxon>
        <taxon>Thermosediminibacterales</taxon>
        <taxon>Thermosediminibacteraceae</taxon>
        <taxon>Thermovenabulum</taxon>
    </lineage>
</organism>
<dbReference type="Proteomes" id="UP000075737">
    <property type="component" value="Unassembled WGS sequence"/>
</dbReference>
<sequence>MFNLIKKDILVQKFTLIYGIVNTLIIILAFQQVGEAMFPACVVALSYIMLQSACAYDDKSNADILLNILPCKRSTVVFARYLSVFAFAVISIFYYAVITGILKILFLPLKLYSITLEGIVGAMFSLIFINSFYLPVFFKMGYYRSKMLNIFLFFAMFFSIGWIIPALKNYFWILESFNDTYIITALIVFAVIIYGVSFLVSVKIYERREF</sequence>
<accession>A0A162MF90</accession>
<proteinExistence type="predicted"/>
<feature type="transmembrane region" description="Helical" evidence="1">
    <location>
        <begin position="9"/>
        <end position="30"/>
    </location>
</feature>
<keyword evidence="1" id="KW-0472">Membrane</keyword>
<feature type="transmembrane region" description="Helical" evidence="1">
    <location>
        <begin position="77"/>
        <end position="98"/>
    </location>
</feature>
<reference evidence="2 3" key="1">
    <citation type="submission" date="2015-12" db="EMBL/GenBank/DDBJ databases">
        <title>Draft genome of Thermovenabulum gondwanense isolated from a red thermophilic microbial mat colonisisng an outflow channel of a bore well.</title>
        <authorList>
            <person name="Patel B.K."/>
        </authorList>
    </citation>
    <scope>NUCLEOTIDE SEQUENCE [LARGE SCALE GENOMIC DNA]</scope>
    <source>
        <strain evidence="2 3">R270</strain>
    </source>
</reference>
<dbReference type="AlphaFoldDB" id="A0A162MF90"/>
<feature type="transmembrane region" description="Helical" evidence="1">
    <location>
        <begin position="180"/>
        <end position="202"/>
    </location>
</feature>
<dbReference type="PANTHER" id="PTHR41309">
    <property type="entry name" value="MEMBRANE PROTEIN-RELATED"/>
    <property type="match status" value="1"/>
</dbReference>
<dbReference type="InterPro" id="IPR025699">
    <property type="entry name" value="ABC2_memb-like"/>
</dbReference>
<keyword evidence="1" id="KW-1133">Transmembrane helix</keyword>
<feature type="transmembrane region" description="Helical" evidence="1">
    <location>
        <begin position="150"/>
        <end position="174"/>
    </location>
</feature>
<evidence type="ECO:0000313" key="3">
    <source>
        <dbReference type="Proteomes" id="UP000075737"/>
    </source>
</evidence>
<keyword evidence="1" id="KW-0812">Transmembrane</keyword>
<gene>
    <name evidence="2" type="ORF">ATZ99_15720</name>
</gene>
<dbReference type="STRING" id="520767.ATZ99_15720"/>
<name>A0A162MF90_9FIRM</name>
<dbReference type="PANTHER" id="PTHR41309:SF2">
    <property type="entry name" value="MEMBRANE PROTEIN"/>
    <property type="match status" value="1"/>
</dbReference>
<evidence type="ECO:0008006" key="4">
    <source>
        <dbReference type="Google" id="ProtNLM"/>
    </source>
</evidence>
<dbReference type="OrthoDB" id="1729823at2"/>
<comment type="caution">
    <text evidence="2">The sequence shown here is derived from an EMBL/GenBank/DDBJ whole genome shotgun (WGS) entry which is preliminary data.</text>
</comment>
<dbReference type="RefSeq" id="WP_068748690.1">
    <property type="nucleotide sequence ID" value="NZ_LOHZ01000033.1"/>
</dbReference>
<evidence type="ECO:0000313" key="2">
    <source>
        <dbReference type="EMBL" id="KYO65536.1"/>
    </source>
</evidence>
<feature type="transmembrane region" description="Helical" evidence="1">
    <location>
        <begin position="36"/>
        <end position="56"/>
    </location>
</feature>
<protein>
    <recommendedName>
        <fullName evidence="4">ABC-2 transporter permease</fullName>
    </recommendedName>
</protein>